<feature type="region of interest" description="Disordered" evidence="2">
    <location>
        <begin position="450"/>
        <end position="469"/>
    </location>
</feature>
<evidence type="ECO:0000256" key="1">
    <source>
        <dbReference type="SAM" id="Coils"/>
    </source>
</evidence>
<dbReference type="InterPro" id="IPR011989">
    <property type="entry name" value="ARM-like"/>
</dbReference>
<proteinExistence type="predicted"/>
<name>A0A5J4V202_9EUKA</name>
<dbReference type="AlphaFoldDB" id="A0A5J4V202"/>
<evidence type="ECO:0000256" key="2">
    <source>
        <dbReference type="SAM" id="MobiDB-lite"/>
    </source>
</evidence>
<feature type="coiled-coil region" evidence="1">
    <location>
        <begin position="399"/>
        <end position="440"/>
    </location>
</feature>
<evidence type="ECO:0000313" key="4">
    <source>
        <dbReference type="Proteomes" id="UP000324800"/>
    </source>
</evidence>
<feature type="coiled-coil region" evidence="1">
    <location>
        <begin position="315"/>
        <end position="374"/>
    </location>
</feature>
<dbReference type="Proteomes" id="UP000324800">
    <property type="component" value="Unassembled WGS sequence"/>
</dbReference>
<feature type="region of interest" description="Disordered" evidence="2">
    <location>
        <begin position="507"/>
        <end position="539"/>
    </location>
</feature>
<dbReference type="Gene3D" id="1.25.10.10">
    <property type="entry name" value="Leucine-rich Repeat Variant"/>
    <property type="match status" value="1"/>
</dbReference>
<dbReference type="EMBL" id="SNRW01010149">
    <property type="protein sequence ID" value="KAA6376966.1"/>
    <property type="molecule type" value="Genomic_DNA"/>
</dbReference>
<feature type="region of interest" description="Disordered" evidence="2">
    <location>
        <begin position="557"/>
        <end position="628"/>
    </location>
</feature>
<dbReference type="SUPFAM" id="SSF48371">
    <property type="entry name" value="ARM repeat"/>
    <property type="match status" value="1"/>
</dbReference>
<feature type="compositionally biased region" description="Low complexity" evidence="2">
    <location>
        <begin position="507"/>
        <end position="516"/>
    </location>
</feature>
<gene>
    <name evidence="3" type="ORF">EZS28_027508</name>
</gene>
<protein>
    <submittedName>
        <fullName evidence="3">Uncharacterized protein</fullName>
    </submittedName>
</protein>
<reference evidence="3 4" key="1">
    <citation type="submission" date="2019-03" db="EMBL/GenBank/DDBJ databases">
        <title>Single cell metagenomics reveals metabolic interactions within the superorganism composed of flagellate Streblomastix strix and complex community of Bacteroidetes bacteria on its surface.</title>
        <authorList>
            <person name="Treitli S.C."/>
            <person name="Kolisko M."/>
            <person name="Husnik F."/>
            <person name="Keeling P."/>
            <person name="Hampl V."/>
        </authorList>
    </citation>
    <scope>NUCLEOTIDE SEQUENCE [LARGE SCALE GENOMIC DNA]</scope>
    <source>
        <strain evidence="3">ST1C</strain>
    </source>
</reference>
<dbReference type="InterPro" id="IPR016024">
    <property type="entry name" value="ARM-type_fold"/>
</dbReference>
<accession>A0A5J4V202</accession>
<feature type="non-terminal residue" evidence="3">
    <location>
        <position position="628"/>
    </location>
</feature>
<feature type="compositionally biased region" description="Basic and acidic residues" evidence="2">
    <location>
        <begin position="563"/>
        <end position="602"/>
    </location>
</feature>
<evidence type="ECO:0000313" key="3">
    <source>
        <dbReference type="EMBL" id="KAA6376966.1"/>
    </source>
</evidence>
<organism evidence="3 4">
    <name type="scientific">Streblomastix strix</name>
    <dbReference type="NCBI Taxonomy" id="222440"/>
    <lineage>
        <taxon>Eukaryota</taxon>
        <taxon>Metamonada</taxon>
        <taxon>Preaxostyla</taxon>
        <taxon>Oxymonadida</taxon>
        <taxon>Streblomastigidae</taxon>
        <taxon>Streblomastix</taxon>
    </lineage>
</organism>
<comment type="caution">
    <text evidence="3">The sequence shown here is derived from an EMBL/GenBank/DDBJ whole genome shotgun (WGS) entry which is preliminary data.</text>
</comment>
<sequence length="628" mass="71440">MEDTYRFPKLIDEQNYSVPIEIIPSLVTSLRQKGTQNYPEVLKKLSIFALQKSESLNLLQENRLMEAISYLISQIDDREVISQCVALISIISCSYQTCSSEADLQALIQSLISLLFSTDIGLSTSAQQALSQIAEKRPGGAQLLIESKFIQLAAHTLSLDQQSNPNLFSTPQNLHSQQSTNHIQHQIAPSTSPLQITIQTNSPHILPAIQIQQPIMLSPNSQYNTSIPASNSQSNLQQDLPTQIPSHVIINILELLSKLVQCRTSLEPLSQIIPVLEQIKNQDKKLPGESQNFQINEEQKIKAMMILAGLVARGVKSYTDKLKNKDSNNQHWEQERAILLQEKQEDQIKYDQLKHELDEEKEITEREKKKADKSLQIVQELEDSKNRAISETIDYKKIVDKLQEQISGLHSQKDKIEKEKNDFKAQLIQEKNKNKAISEEIKLIARKNSSDEEDMVNELDREDTYSTVNGERYNKHSHAFSKISQHNQIMSPISQLSVSSNSVLSPIPISLQSPQSKTPRQSKSKGSSEKKNNNSNNNEQSIVQEFAEILRTQNDLISKQNQKIRDRERLIEQENQKQKQLDKEKEKEKQKSKDKSKSRDIEIPSPDFFAPQNQIVIPPPISPVDTQV</sequence>
<keyword evidence="1" id="KW-0175">Coiled coil</keyword>